<dbReference type="InterPro" id="IPR052337">
    <property type="entry name" value="SAT4-like"/>
</dbReference>
<dbReference type="PANTHER" id="PTHR33048">
    <property type="entry name" value="PTH11-LIKE INTEGRAL MEMBRANE PROTEIN (AFU_ORTHOLOGUE AFUA_5G11245)"/>
    <property type="match status" value="1"/>
</dbReference>
<feature type="transmembrane region" description="Helical" evidence="6">
    <location>
        <begin position="215"/>
        <end position="237"/>
    </location>
</feature>
<dbReference type="PANTHER" id="PTHR33048:SF2">
    <property type="entry name" value="SRPK"/>
    <property type="match status" value="1"/>
</dbReference>
<feature type="transmembrane region" description="Helical" evidence="6">
    <location>
        <begin position="249"/>
        <end position="271"/>
    </location>
</feature>
<comment type="subcellular location">
    <subcellularLocation>
        <location evidence="1">Membrane</location>
        <topology evidence="1">Multi-pass membrane protein</topology>
    </subcellularLocation>
</comment>
<keyword evidence="9" id="KW-1185">Reference proteome</keyword>
<organism evidence="8 9">
    <name type="scientific">Dactylonectria macrodidyma</name>
    <dbReference type="NCBI Taxonomy" id="307937"/>
    <lineage>
        <taxon>Eukaryota</taxon>
        <taxon>Fungi</taxon>
        <taxon>Dikarya</taxon>
        <taxon>Ascomycota</taxon>
        <taxon>Pezizomycotina</taxon>
        <taxon>Sordariomycetes</taxon>
        <taxon>Hypocreomycetidae</taxon>
        <taxon>Hypocreales</taxon>
        <taxon>Nectriaceae</taxon>
        <taxon>Dactylonectria</taxon>
    </lineage>
</organism>
<protein>
    <recommendedName>
        <fullName evidence="7">Rhodopsin domain-containing protein</fullName>
    </recommendedName>
</protein>
<evidence type="ECO:0000256" key="3">
    <source>
        <dbReference type="ARBA" id="ARBA00022989"/>
    </source>
</evidence>
<reference evidence="8" key="1">
    <citation type="journal article" date="2021" name="Nat. Commun.">
        <title>Genetic determinants of endophytism in the Arabidopsis root mycobiome.</title>
        <authorList>
            <person name="Mesny F."/>
            <person name="Miyauchi S."/>
            <person name="Thiergart T."/>
            <person name="Pickel B."/>
            <person name="Atanasova L."/>
            <person name="Karlsson M."/>
            <person name="Huettel B."/>
            <person name="Barry K.W."/>
            <person name="Haridas S."/>
            <person name="Chen C."/>
            <person name="Bauer D."/>
            <person name="Andreopoulos W."/>
            <person name="Pangilinan J."/>
            <person name="LaButti K."/>
            <person name="Riley R."/>
            <person name="Lipzen A."/>
            <person name="Clum A."/>
            <person name="Drula E."/>
            <person name="Henrissat B."/>
            <person name="Kohler A."/>
            <person name="Grigoriev I.V."/>
            <person name="Martin F.M."/>
            <person name="Hacquard S."/>
        </authorList>
    </citation>
    <scope>NUCLEOTIDE SEQUENCE</scope>
    <source>
        <strain evidence="8">MPI-CAGE-AT-0147</strain>
    </source>
</reference>
<dbReference type="EMBL" id="JAGMUV010000034">
    <property type="protein sequence ID" value="KAH7113532.1"/>
    <property type="molecule type" value="Genomic_DNA"/>
</dbReference>
<comment type="similarity">
    <text evidence="5">Belongs to the SAT4 family.</text>
</comment>
<evidence type="ECO:0000256" key="4">
    <source>
        <dbReference type="ARBA" id="ARBA00023136"/>
    </source>
</evidence>
<dbReference type="InterPro" id="IPR049326">
    <property type="entry name" value="Rhodopsin_dom_fungi"/>
</dbReference>
<dbReference type="Pfam" id="PF20684">
    <property type="entry name" value="Fung_rhodopsin"/>
    <property type="match status" value="1"/>
</dbReference>
<accession>A0A9P9D6W0</accession>
<comment type="caution">
    <text evidence="8">The sequence shown here is derived from an EMBL/GenBank/DDBJ whole genome shotgun (WGS) entry which is preliminary data.</text>
</comment>
<evidence type="ECO:0000256" key="6">
    <source>
        <dbReference type="SAM" id="Phobius"/>
    </source>
</evidence>
<feature type="domain" description="Rhodopsin" evidence="7">
    <location>
        <begin position="27"/>
        <end position="272"/>
    </location>
</feature>
<feature type="transmembrane region" description="Helical" evidence="6">
    <location>
        <begin position="100"/>
        <end position="121"/>
    </location>
</feature>
<keyword evidence="2 6" id="KW-0812">Transmembrane</keyword>
<evidence type="ECO:0000256" key="5">
    <source>
        <dbReference type="ARBA" id="ARBA00038359"/>
    </source>
</evidence>
<gene>
    <name evidence="8" type="ORF">EDB81DRAFT_848667</name>
</gene>
<evidence type="ECO:0000313" key="9">
    <source>
        <dbReference type="Proteomes" id="UP000738349"/>
    </source>
</evidence>
<feature type="transmembrane region" description="Helical" evidence="6">
    <location>
        <begin position="6"/>
        <end position="25"/>
    </location>
</feature>
<keyword evidence="4 6" id="KW-0472">Membrane</keyword>
<name>A0A9P9D6W0_9HYPO</name>
<dbReference type="GO" id="GO:0016020">
    <property type="term" value="C:membrane"/>
    <property type="evidence" value="ECO:0007669"/>
    <property type="project" value="UniProtKB-SubCell"/>
</dbReference>
<dbReference type="AlphaFoldDB" id="A0A9P9D6W0"/>
<keyword evidence="3 6" id="KW-1133">Transmembrane helix</keyword>
<evidence type="ECO:0000313" key="8">
    <source>
        <dbReference type="EMBL" id="KAH7113532.1"/>
    </source>
</evidence>
<feature type="transmembrane region" description="Helical" evidence="6">
    <location>
        <begin position="133"/>
        <end position="158"/>
    </location>
</feature>
<dbReference type="Proteomes" id="UP000738349">
    <property type="component" value="Unassembled WGS sequence"/>
</dbReference>
<sequence length="301" mass="33602">MTNFTAEAFTLLSIGLSVLGLRICVRTRTMGMRNLEWDDYFMIAAAFLYSAETALAYTVGAYWQGLANNGMTNEERKALDTRSQEYLFRVNGSKTQVTGWVVYITLLWTMKAAMCVFYLRLTDGLKIYRSRVYAGILLIFTTWAVVLLSILLGCHPLHKYWQINPDPGNHCQPAVSRINLFVTVILNALTDAYLLSIPMPMFWSVRIPTRKKIGLITLFSGGAFVMTAGVLRCVLILRNPSKGAEQAGYWAVRETFVAVVTTNLPVVIPFMQRKLSPILGSISSTSRLNNGTCGRGDGRNN</sequence>
<evidence type="ECO:0000259" key="7">
    <source>
        <dbReference type="Pfam" id="PF20684"/>
    </source>
</evidence>
<dbReference type="OrthoDB" id="2988756at2759"/>
<evidence type="ECO:0000256" key="2">
    <source>
        <dbReference type="ARBA" id="ARBA00022692"/>
    </source>
</evidence>
<feature type="transmembrane region" description="Helical" evidence="6">
    <location>
        <begin position="37"/>
        <end position="63"/>
    </location>
</feature>
<proteinExistence type="inferred from homology"/>
<evidence type="ECO:0000256" key="1">
    <source>
        <dbReference type="ARBA" id="ARBA00004141"/>
    </source>
</evidence>